<gene>
    <name evidence="1" type="ORF">M501DRAFT_982876</name>
</gene>
<keyword evidence="2" id="KW-1185">Reference proteome</keyword>
<evidence type="ECO:0000313" key="1">
    <source>
        <dbReference type="EMBL" id="KAF2835005.1"/>
    </source>
</evidence>
<dbReference type="OrthoDB" id="3883941at2759"/>
<sequence length="404" mass="44533">MLRASRTAVPRTAIPRHAIRLPRKQYRYQSNTAGPDQPQSFHPALVGAITGSVVTFGLGYGYYHFSGAKQLVQTSNAVKSYFNQTTQKLKETTPEPNAALDWLKHTAKTYAAFIPGASGVVDAVFRDLDVIREKHGEEVDRIVSEAYDELRDVTKKGLNWQTAGQAWVVFQKHMSRIGDLAGDAAAQILDNHPQLKQQFGGSVDQLKEMSDNYGPEIKKQVDETWNQVADIVKGGLSAENIAKAKKLLEEKVEELRKLGDEAWKKGMEKAKPYLDKNPQVKKLVEKNADTLKNGNVGELVEKTKQAAESGDMSDLESYVNKAKDKASKATSGSGLQGLEGYFKQIPGASEILPKLNQLSEVAQKHGKDAEKLLKDTVNEIQQVLSKKSEAAKDLANKAEKESKS</sequence>
<reference evidence="1" key="1">
    <citation type="journal article" date="2020" name="Stud. Mycol.">
        <title>101 Dothideomycetes genomes: a test case for predicting lifestyles and emergence of pathogens.</title>
        <authorList>
            <person name="Haridas S."/>
            <person name="Albert R."/>
            <person name="Binder M."/>
            <person name="Bloem J."/>
            <person name="Labutti K."/>
            <person name="Salamov A."/>
            <person name="Andreopoulos B."/>
            <person name="Baker S."/>
            <person name="Barry K."/>
            <person name="Bills G."/>
            <person name="Bluhm B."/>
            <person name="Cannon C."/>
            <person name="Castanera R."/>
            <person name="Culley D."/>
            <person name="Daum C."/>
            <person name="Ezra D."/>
            <person name="Gonzalez J."/>
            <person name="Henrissat B."/>
            <person name="Kuo A."/>
            <person name="Liang C."/>
            <person name="Lipzen A."/>
            <person name="Lutzoni F."/>
            <person name="Magnuson J."/>
            <person name="Mondo S."/>
            <person name="Nolan M."/>
            <person name="Ohm R."/>
            <person name="Pangilinan J."/>
            <person name="Park H.-J."/>
            <person name="Ramirez L."/>
            <person name="Alfaro M."/>
            <person name="Sun H."/>
            <person name="Tritt A."/>
            <person name="Yoshinaga Y."/>
            <person name="Zwiers L.-H."/>
            <person name="Turgeon B."/>
            <person name="Goodwin S."/>
            <person name="Spatafora J."/>
            <person name="Crous P."/>
            <person name="Grigoriev I."/>
        </authorList>
    </citation>
    <scope>NUCLEOTIDE SEQUENCE</scope>
    <source>
        <strain evidence="1">CBS 101060</strain>
    </source>
</reference>
<organism evidence="1 2">
    <name type="scientific">Patellaria atrata CBS 101060</name>
    <dbReference type="NCBI Taxonomy" id="1346257"/>
    <lineage>
        <taxon>Eukaryota</taxon>
        <taxon>Fungi</taxon>
        <taxon>Dikarya</taxon>
        <taxon>Ascomycota</taxon>
        <taxon>Pezizomycotina</taxon>
        <taxon>Dothideomycetes</taxon>
        <taxon>Dothideomycetes incertae sedis</taxon>
        <taxon>Patellariales</taxon>
        <taxon>Patellariaceae</taxon>
        <taxon>Patellaria</taxon>
    </lineage>
</organism>
<proteinExistence type="predicted"/>
<dbReference type="SUPFAM" id="SSF69989">
    <property type="entry name" value="C-terminal domain of PLC-beta"/>
    <property type="match status" value="1"/>
</dbReference>
<dbReference type="Proteomes" id="UP000799429">
    <property type="component" value="Unassembled WGS sequence"/>
</dbReference>
<protein>
    <submittedName>
        <fullName evidence="1">Uncharacterized protein</fullName>
    </submittedName>
</protein>
<dbReference type="EMBL" id="MU006112">
    <property type="protein sequence ID" value="KAF2835005.1"/>
    <property type="molecule type" value="Genomic_DNA"/>
</dbReference>
<accession>A0A9P4VMB7</accession>
<evidence type="ECO:0000313" key="2">
    <source>
        <dbReference type="Proteomes" id="UP000799429"/>
    </source>
</evidence>
<comment type="caution">
    <text evidence="1">The sequence shown here is derived from an EMBL/GenBank/DDBJ whole genome shotgun (WGS) entry which is preliminary data.</text>
</comment>
<dbReference type="AlphaFoldDB" id="A0A9P4VMB7"/>
<name>A0A9P4VMB7_9PEZI</name>